<protein>
    <submittedName>
        <fullName evidence="2">Uncharacterized protein</fullName>
    </submittedName>
</protein>
<comment type="caution">
    <text evidence="2">The sequence shown here is derived from an EMBL/GenBank/DDBJ whole genome shotgun (WGS) entry which is preliminary data.</text>
</comment>
<accession>A0ABR1J447</accession>
<feature type="compositionally biased region" description="Basic and acidic residues" evidence="1">
    <location>
        <begin position="116"/>
        <end position="125"/>
    </location>
</feature>
<feature type="compositionally biased region" description="Basic and acidic residues" evidence="1">
    <location>
        <begin position="1"/>
        <end position="10"/>
    </location>
</feature>
<reference evidence="2 3" key="1">
    <citation type="submission" date="2024-01" db="EMBL/GenBank/DDBJ databases">
        <title>A draft genome for the cacao thread blight pathogen Marasmiellus scandens.</title>
        <authorList>
            <person name="Baruah I.K."/>
            <person name="Leung J."/>
            <person name="Bukari Y."/>
            <person name="Amoako-Attah I."/>
            <person name="Meinhardt L.W."/>
            <person name="Bailey B.A."/>
            <person name="Cohen S.P."/>
        </authorList>
    </citation>
    <scope>NUCLEOTIDE SEQUENCE [LARGE SCALE GENOMIC DNA]</scope>
    <source>
        <strain evidence="2 3">GH-19</strain>
    </source>
</reference>
<organism evidence="2 3">
    <name type="scientific">Marasmiellus scandens</name>
    <dbReference type="NCBI Taxonomy" id="2682957"/>
    <lineage>
        <taxon>Eukaryota</taxon>
        <taxon>Fungi</taxon>
        <taxon>Dikarya</taxon>
        <taxon>Basidiomycota</taxon>
        <taxon>Agaricomycotina</taxon>
        <taxon>Agaricomycetes</taxon>
        <taxon>Agaricomycetidae</taxon>
        <taxon>Agaricales</taxon>
        <taxon>Marasmiineae</taxon>
        <taxon>Omphalotaceae</taxon>
        <taxon>Marasmiellus</taxon>
    </lineage>
</organism>
<keyword evidence="3" id="KW-1185">Reference proteome</keyword>
<dbReference type="EMBL" id="JBANRG010000042">
    <property type="protein sequence ID" value="KAK7446988.1"/>
    <property type="molecule type" value="Genomic_DNA"/>
</dbReference>
<feature type="compositionally biased region" description="Polar residues" evidence="1">
    <location>
        <begin position="47"/>
        <end position="60"/>
    </location>
</feature>
<evidence type="ECO:0000313" key="3">
    <source>
        <dbReference type="Proteomes" id="UP001498398"/>
    </source>
</evidence>
<dbReference type="Proteomes" id="UP001498398">
    <property type="component" value="Unassembled WGS sequence"/>
</dbReference>
<sequence>MSMGEADAKFPSESAAYDYGIPPSPTRENPAGVFPKSDPRPARPNTLPGTGHSNSSSSLIGNPYLMREAFRHLDGALGRVIEIMEQEEEAVGVEEDENNVLHMFRRWRHVLDDIRTGHKTPDRSVSRSRSSAPRESEGGMFVD</sequence>
<name>A0ABR1J447_9AGAR</name>
<evidence type="ECO:0000256" key="1">
    <source>
        <dbReference type="SAM" id="MobiDB-lite"/>
    </source>
</evidence>
<feature type="region of interest" description="Disordered" evidence="1">
    <location>
        <begin position="116"/>
        <end position="143"/>
    </location>
</feature>
<feature type="region of interest" description="Disordered" evidence="1">
    <location>
        <begin position="1"/>
        <end position="60"/>
    </location>
</feature>
<proteinExistence type="predicted"/>
<gene>
    <name evidence="2" type="ORF">VKT23_014201</name>
</gene>
<evidence type="ECO:0000313" key="2">
    <source>
        <dbReference type="EMBL" id="KAK7446988.1"/>
    </source>
</evidence>